<dbReference type="Gene3D" id="2.130.10.10">
    <property type="entry name" value="YVTN repeat-like/Quinoprotein amine dehydrogenase"/>
    <property type="match status" value="2"/>
</dbReference>
<sequence>MKTYKSLVFFVIISFLISCNKENLLDQIVDFNDMPGKHINEMEIDNNNVFYYVTSERDTSVEVPLYSSSIPSKSYLSKRETETSDFEILDDDFIFVDEMLFDKNNNLWARNAKTIYLKEGDIYREIVDLPDDSGLFQFMTVDNENNIWAGGFTALYKIDSNLNVEKFTDENSPLNSPVTNIHVDKDNNIWLALWNNQGVLKIEKDKWINYNSENSNITSQNIWCLVTDKDNNLWIGTGHDNQQISLMRFDGEKWETINPRDNNNKIITGTVRKLFADENKIYVVSEKVENMAFSSNVLLTFDGTNWNKINEVPEDDGIADLNIDNFRQKVWIRTLNKGIFELPK</sequence>
<name>X5E4L3_9BACT</name>
<dbReference type="RefSeq" id="WP_038555832.1">
    <property type="nucleotide sequence ID" value="NZ_FOHT01000067.1"/>
</dbReference>
<evidence type="ECO:0000313" key="4">
    <source>
        <dbReference type="Proteomes" id="UP000181981"/>
    </source>
</evidence>
<dbReference type="EMBL" id="CP007451">
    <property type="protein sequence ID" value="AHW61561.1"/>
    <property type="molecule type" value="Genomic_DNA"/>
</dbReference>
<dbReference type="Proteomes" id="UP000181981">
    <property type="component" value="Unassembled WGS sequence"/>
</dbReference>
<dbReference type="InterPro" id="IPR015943">
    <property type="entry name" value="WD40/YVTN_repeat-like_dom_sf"/>
</dbReference>
<dbReference type="OrthoDB" id="799853at2"/>
<dbReference type="AlphaFoldDB" id="X5E4L3"/>
<evidence type="ECO:0000313" key="1">
    <source>
        <dbReference type="EMBL" id="AHW61561.1"/>
    </source>
</evidence>
<gene>
    <name evidence="1" type="ORF">FH5T_03755</name>
    <name evidence="2" type="ORF">SAMN05444285_1673</name>
</gene>
<organism evidence="2 4">
    <name type="scientific">Draconibacterium orientale</name>
    <dbReference type="NCBI Taxonomy" id="1168034"/>
    <lineage>
        <taxon>Bacteria</taxon>
        <taxon>Pseudomonadati</taxon>
        <taxon>Bacteroidota</taxon>
        <taxon>Bacteroidia</taxon>
        <taxon>Marinilabiliales</taxon>
        <taxon>Prolixibacteraceae</taxon>
        <taxon>Draconibacterium</taxon>
    </lineage>
</organism>
<keyword evidence="3" id="KW-1185">Reference proteome</keyword>
<dbReference type="Pfam" id="PF07494">
    <property type="entry name" value="Reg_prop"/>
    <property type="match status" value="1"/>
</dbReference>
<evidence type="ECO:0000313" key="3">
    <source>
        <dbReference type="Proteomes" id="UP000023772"/>
    </source>
</evidence>
<dbReference type="InterPro" id="IPR011110">
    <property type="entry name" value="Reg_prop"/>
</dbReference>
<dbReference type="HOGENOM" id="CLU_805930_0_0_10"/>
<dbReference type="eggNOG" id="COG3292">
    <property type="taxonomic scope" value="Bacteria"/>
</dbReference>
<proteinExistence type="predicted"/>
<protein>
    <submittedName>
        <fullName evidence="2">Two component regulator propeller</fullName>
    </submittedName>
</protein>
<reference evidence="2 4" key="2">
    <citation type="submission" date="2016-10" db="EMBL/GenBank/DDBJ databases">
        <authorList>
            <person name="de Groot N.N."/>
        </authorList>
    </citation>
    <scope>NUCLEOTIDE SEQUENCE [LARGE SCALE GENOMIC DNA]</scope>
    <source>
        <strain evidence="2 4">DSM 25947</strain>
    </source>
</reference>
<dbReference type="KEGG" id="dori:FH5T_03755"/>
<dbReference type="Proteomes" id="UP000023772">
    <property type="component" value="Chromosome"/>
</dbReference>
<dbReference type="SUPFAM" id="SSF63829">
    <property type="entry name" value="Calcium-dependent phosphotriesterase"/>
    <property type="match status" value="1"/>
</dbReference>
<accession>X5E4L3</accession>
<dbReference type="STRING" id="1168034.FH5T_03755"/>
<reference evidence="1 3" key="1">
    <citation type="submission" date="2014-03" db="EMBL/GenBank/DDBJ databases">
        <title>Complete genome sequence of a deeply braunched marine Bacteroidia bacterium Draconibacterium orientale type strain FH5T.</title>
        <authorList>
            <person name="Li X."/>
            <person name="Wang X."/>
            <person name="Xie Z."/>
            <person name="Du Z."/>
            <person name="Chen G."/>
        </authorList>
    </citation>
    <scope>NUCLEOTIDE SEQUENCE [LARGE SCALE GENOMIC DNA]</scope>
    <source>
        <strain evidence="1 3">FH5</strain>
    </source>
</reference>
<dbReference type="EMBL" id="FOHT01000067">
    <property type="protein sequence ID" value="SEU16332.1"/>
    <property type="molecule type" value="Genomic_DNA"/>
</dbReference>
<evidence type="ECO:0000313" key="2">
    <source>
        <dbReference type="EMBL" id="SEU16332.1"/>
    </source>
</evidence>
<dbReference type="PROSITE" id="PS51257">
    <property type="entry name" value="PROKAR_LIPOPROTEIN"/>
    <property type="match status" value="1"/>
</dbReference>